<reference evidence="2" key="2">
    <citation type="journal article" date="2021" name="Microbiome">
        <title>Successional dynamics and alternative stable states in a saline activated sludge microbial community over 9 years.</title>
        <authorList>
            <person name="Wang Y."/>
            <person name="Ye J."/>
            <person name="Ju F."/>
            <person name="Liu L."/>
            <person name="Boyd J.A."/>
            <person name="Deng Y."/>
            <person name="Parks D.H."/>
            <person name="Jiang X."/>
            <person name="Yin X."/>
            <person name="Woodcroft B.J."/>
            <person name="Tyson G.W."/>
            <person name="Hugenholtz P."/>
            <person name="Polz M.F."/>
            <person name="Zhang T."/>
        </authorList>
    </citation>
    <scope>NUCLEOTIDE SEQUENCE</scope>
    <source>
        <strain evidence="2">HKST-UBA02</strain>
    </source>
</reference>
<keyword evidence="1" id="KW-0472">Membrane</keyword>
<feature type="transmembrane region" description="Helical" evidence="1">
    <location>
        <begin position="920"/>
        <end position="940"/>
    </location>
</feature>
<dbReference type="Gene3D" id="3.30.2090.10">
    <property type="entry name" value="Multidrug efflux transporter AcrB TolC docking domain, DN and DC subdomains"/>
    <property type="match status" value="2"/>
</dbReference>
<feature type="transmembrane region" description="Helical" evidence="1">
    <location>
        <begin position="1023"/>
        <end position="1046"/>
    </location>
</feature>
<dbReference type="Pfam" id="PF00873">
    <property type="entry name" value="ACR_tran"/>
    <property type="match status" value="1"/>
</dbReference>
<dbReference type="Gene3D" id="3.30.70.1320">
    <property type="entry name" value="Multidrug efflux transporter AcrB pore domain like"/>
    <property type="match status" value="1"/>
</dbReference>
<dbReference type="SUPFAM" id="SSF82714">
    <property type="entry name" value="Multidrug efflux transporter AcrB TolC docking domain, DN and DC subdomains"/>
    <property type="match status" value="2"/>
</dbReference>
<feature type="transmembrane region" description="Helical" evidence="1">
    <location>
        <begin position="383"/>
        <end position="404"/>
    </location>
</feature>
<feature type="transmembrane region" description="Helical" evidence="1">
    <location>
        <begin position="558"/>
        <end position="578"/>
    </location>
</feature>
<reference evidence="2" key="1">
    <citation type="submission" date="2020-04" db="EMBL/GenBank/DDBJ databases">
        <authorList>
            <person name="Zhang T."/>
        </authorList>
    </citation>
    <scope>NUCLEOTIDE SEQUENCE</scope>
    <source>
        <strain evidence="2">HKST-UBA02</strain>
    </source>
</reference>
<gene>
    <name evidence="2" type="ORF">KDA27_22115</name>
</gene>
<dbReference type="Proteomes" id="UP000739538">
    <property type="component" value="Unassembled WGS sequence"/>
</dbReference>
<dbReference type="GO" id="GO:0005886">
    <property type="term" value="C:plasma membrane"/>
    <property type="evidence" value="ECO:0007669"/>
    <property type="project" value="TreeGrafter"/>
</dbReference>
<dbReference type="SUPFAM" id="SSF82866">
    <property type="entry name" value="Multidrug efflux transporter AcrB transmembrane domain"/>
    <property type="match status" value="2"/>
</dbReference>
<comment type="caution">
    <text evidence="2">The sequence shown here is derived from an EMBL/GenBank/DDBJ whole genome shotgun (WGS) entry which is preliminary data.</text>
</comment>
<accession>A0A956NIQ7</accession>
<evidence type="ECO:0000256" key="1">
    <source>
        <dbReference type="SAM" id="Phobius"/>
    </source>
</evidence>
<feature type="transmembrane region" description="Helical" evidence="1">
    <location>
        <begin position="946"/>
        <end position="965"/>
    </location>
</feature>
<feature type="transmembrane region" description="Helical" evidence="1">
    <location>
        <begin position="480"/>
        <end position="501"/>
    </location>
</feature>
<protein>
    <submittedName>
        <fullName evidence="2">Efflux RND transporter permease subunit</fullName>
    </submittedName>
</protein>
<keyword evidence="1" id="KW-1133">Transmembrane helix</keyword>
<dbReference type="PRINTS" id="PR00702">
    <property type="entry name" value="ACRIFLAVINRP"/>
</dbReference>
<evidence type="ECO:0000313" key="3">
    <source>
        <dbReference type="Proteomes" id="UP000739538"/>
    </source>
</evidence>
<dbReference type="SUPFAM" id="SSF82693">
    <property type="entry name" value="Multidrug efflux transporter AcrB pore domain, PN1, PN2, PC1 and PC2 subdomains"/>
    <property type="match status" value="2"/>
</dbReference>
<keyword evidence="1" id="KW-0812">Transmembrane</keyword>
<dbReference type="Gene3D" id="1.20.1640.10">
    <property type="entry name" value="Multidrug efflux transporter AcrB transmembrane domain"/>
    <property type="match status" value="2"/>
</dbReference>
<feature type="transmembrane region" description="Helical" evidence="1">
    <location>
        <begin position="994"/>
        <end position="1011"/>
    </location>
</feature>
<dbReference type="InterPro" id="IPR001036">
    <property type="entry name" value="Acrflvin-R"/>
</dbReference>
<evidence type="ECO:0000313" key="2">
    <source>
        <dbReference type="EMBL" id="MCA9758508.1"/>
    </source>
</evidence>
<feature type="transmembrane region" description="Helical" evidence="1">
    <location>
        <begin position="894"/>
        <end position="913"/>
    </location>
</feature>
<dbReference type="EMBL" id="JAGQHS010000180">
    <property type="protein sequence ID" value="MCA9758508.1"/>
    <property type="molecule type" value="Genomic_DNA"/>
</dbReference>
<feature type="transmembrane region" description="Helical" evidence="1">
    <location>
        <begin position="334"/>
        <end position="351"/>
    </location>
</feature>
<dbReference type="PANTHER" id="PTHR32063">
    <property type="match status" value="1"/>
</dbReference>
<feature type="transmembrane region" description="Helical" evidence="1">
    <location>
        <begin position="358"/>
        <end position="377"/>
    </location>
</feature>
<dbReference type="PANTHER" id="PTHR32063:SF0">
    <property type="entry name" value="SWARMING MOTILITY PROTEIN SWRC"/>
    <property type="match status" value="1"/>
</dbReference>
<proteinExistence type="predicted"/>
<name>A0A956NIQ7_UNCEI</name>
<organism evidence="2 3">
    <name type="scientific">Eiseniibacteriota bacterium</name>
    <dbReference type="NCBI Taxonomy" id="2212470"/>
    <lineage>
        <taxon>Bacteria</taxon>
        <taxon>Candidatus Eiseniibacteriota</taxon>
    </lineage>
</organism>
<dbReference type="AlphaFoldDB" id="A0A956NIQ7"/>
<dbReference type="InterPro" id="IPR027463">
    <property type="entry name" value="AcrB_DN_DC_subdom"/>
</dbReference>
<feature type="transmembrane region" description="Helical" evidence="1">
    <location>
        <begin position="447"/>
        <end position="468"/>
    </location>
</feature>
<sequence length="1056" mass="115229">MLRGAIQRPIAVAMLFLALVLIGAISYKKLPVDLLPSIVYPRLTVVTTYEEIPAEDLERMVTQPIEEVATALTGVRSVSSRTREGVSMVTVEYEWGTQMDFANLHLREAIDRVSFRDDFPEDAERPLILRWDPTSRPISILVLEGDGPIQQLTEFATEVVKPALEQVDGVSQAEVVGGADREILVEPKLDKLSVYGVTVEQLRQTLASSNVSFPGGQIRQGPLHLSLRINGEFEDLEQIRETEIQRAGLSGIRVGDVADVRDTTKELEGVTLLGERPVVSILLYKEPEANTISVSEQVDVALGVLGDDYKDFQYEFVYRDAEFVRASFQGLTQSLLYGAVLAFFVLFFFLADIRSTIVVGLSIPISVLVTFALLYFAKVKLNLMSLGGLSLAVGMLVDNAIVVLENITRHIAEDPEADPAPERDASALQFLQNQRIALQSATGTEEVARAVVAATLTTVAVFFPVVYVPGIAGAFFRDQALTVTFSLLVSIATALLLQPVLSARILRPTIRPAGERPSLLVRMSSGLVHPLLAGFDKGFTAFRHVYHGVLRASLDHKAVMLGLLLLLLLGSGLAGALLPRSFMPERTSGDLRVELELAAGTPLEETTVVTEEIASWLEGDPAVRRVFSQVGRTERTLAAIQDYTAPHTSRLRIFIEPGRHAYRDGQRIRAELTDRLEEIPGITFAFREEGVGLTEILSAGGAPFSLGVIAERASDAVPAAEAIAERLGHVDGLRDIQVDRVLGTPNVVVRLDREEILRSGLDPDQIGRELRGRIAGSLATTFNEIEQRIDIAVRLPEETRRDLSSALATPVEVAEGRTLPLRTFVDIREEQPVRELIRKDQRRMVTISANIEGRSLGSIWKEAEAAVDEMELPPDVTTVRAGEDVEMAQSFKDLAWALLLAVVLVYMILAAQFESFLDPLLVAAVLPIGVAGAALALVISGSTVNIMSLIGLIALLGIAVNDAIVKIDTIRRLRTEGLGIRDAIFEASRLRVRPILMTTLTTVLAMAPMAIGLGSGEQLQRPLAITIMGGLLLTTALTLIYTPLLYELSHREGDRA</sequence>
<dbReference type="Gene3D" id="3.30.70.1440">
    <property type="entry name" value="Multidrug efflux transporter AcrB pore domain"/>
    <property type="match status" value="1"/>
</dbReference>
<dbReference type="Gene3D" id="3.30.70.1430">
    <property type="entry name" value="Multidrug efflux transporter AcrB pore domain"/>
    <property type="match status" value="2"/>
</dbReference>
<dbReference type="GO" id="GO:0042910">
    <property type="term" value="F:xenobiotic transmembrane transporter activity"/>
    <property type="evidence" value="ECO:0007669"/>
    <property type="project" value="TreeGrafter"/>
</dbReference>